<name>A0ABT5TEN4_9RHOB</name>
<dbReference type="EMBL" id="JAQZSM010000020">
    <property type="protein sequence ID" value="MDD7972841.1"/>
    <property type="molecule type" value="Genomic_DNA"/>
</dbReference>
<dbReference type="InterPro" id="IPR050446">
    <property type="entry name" value="FAD-oxidoreductase/Apoptosis"/>
</dbReference>
<keyword evidence="3" id="KW-0274">FAD</keyword>
<dbReference type="InterPro" id="IPR023753">
    <property type="entry name" value="FAD/NAD-binding_dom"/>
</dbReference>
<reference evidence="7" key="1">
    <citation type="submission" date="2023-02" db="EMBL/GenBank/DDBJ databases">
        <title>Description of Roseinatronobacter alkalisoli sp. nov., an alkaliphilic bacerium isolated from soda soil.</title>
        <authorList>
            <person name="Wei W."/>
        </authorList>
    </citation>
    <scope>NUCLEOTIDE SEQUENCE</scope>
    <source>
        <strain evidence="7">HJB301</strain>
    </source>
</reference>
<dbReference type="InterPro" id="IPR028202">
    <property type="entry name" value="Reductase_C"/>
</dbReference>
<keyword evidence="4" id="KW-0560">Oxidoreductase</keyword>
<evidence type="ECO:0000256" key="2">
    <source>
        <dbReference type="ARBA" id="ARBA00022630"/>
    </source>
</evidence>
<evidence type="ECO:0000313" key="7">
    <source>
        <dbReference type="EMBL" id="MDD7972841.1"/>
    </source>
</evidence>
<dbReference type="Pfam" id="PF14759">
    <property type="entry name" value="Reductase_C"/>
    <property type="match status" value="1"/>
</dbReference>
<evidence type="ECO:0000256" key="1">
    <source>
        <dbReference type="ARBA" id="ARBA00001974"/>
    </source>
</evidence>
<dbReference type="InterPro" id="IPR036188">
    <property type="entry name" value="FAD/NAD-bd_sf"/>
</dbReference>
<sequence>MNRYECVIVGGGHGGAQAAQALRQAGFGGSIAIIGEEADIPYDRPSVSKDYLSGARCFDRIALRPEDFWAQRAIDLKLGLRVVSVDACAHTVTCDTGETIGYGQLIWSAGGRARGLSCPGADLPGVFTLRSRTDADALIKRLEGACRAVIIGGGYIGLEAAAVLRARGVDVTLLEMQDRVLARVAAAPVSRFYQEYHQSKGVDIRPGTGVAAITGSGQVEGVTLEGGGTLPADLVIVGVGIDPEVSVLRAAGAETANGIVVDAFCRTTLTDVYCIGDCALLRDGPGIRIESVQNATDQASAVARTICGDPQPYAALPWFWSNQYDLKLQTIGLNTGHDDWVLRGDPATASFSLAYLKDGRLIALDCVNRPRDFVQGRKAIEMGLKPDLNALADPDMQLRAFVTR</sequence>
<proteinExistence type="predicted"/>
<dbReference type="SUPFAM" id="SSF55424">
    <property type="entry name" value="FAD/NAD-linked reductases, dimerisation (C-terminal) domain"/>
    <property type="match status" value="1"/>
</dbReference>
<dbReference type="Proteomes" id="UP001431784">
    <property type="component" value="Unassembled WGS sequence"/>
</dbReference>
<evidence type="ECO:0000259" key="5">
    <source>
        <dbReference type="Pfam" id="PF07992"/>
    </source>
</evidence>
<dbReference type="Pfam" id="PF07992">
    <property type="entry name" value="Pyr_redox_2"/>
    <property type="match status" value="1"/>
</dbReference>
<comment type="cofactor">
    <cofactor evidence="1">
        <name>FAD</name>
        <dbReference type="ChEBI" id="CHEBI:57692"/>
    </cofactor>
</comment>
<dbReference type="PANTHER" id="PTHR43557">
    <property type="entry name" value="APOPTOSIS-INDUCING FACTOR 1"/>
    <property type="match status" value="1"/>
</dbReference>
<dbReference type="RefSeq" id="WP_274353515.1">
    <property type="nucleotide sequence ID" value="NZ_JAQZSM010000020.1"/>
</dbReference>
<dbReference type="SUPFAM" id="SSF51905">
    <property type="entry name" value="FAD/NAD(P)-binding domain"/>
    <property type="match status" value="2"/>
</dbReference>
<keyword evidence="8" id="KW-1185">Reference proteome</keyword>
<protein>
    <submittedName>
        <fullName evidence="7">FAD-dependent oxidoreductase</fullName>
    </submittedName>
</protein>
<dbReference type="Gene3D" id="3.30.390.30">
    <property type="match status" value="1"/>
</dbReference>
<feature type="domain" description="Reductase C-terminal" evidence="6">
    <location>
        <begin position="318"/>
        <end position="401"/>
    </location>
</feature>
<keyword evidence="2" id="KW-0285">Flavoprotein</keyword>
<dbReference type="PANTHER" id="PTHR43557:SF2">
    <property type="entry name" value="RIESKE DOMAIN-CONTAINING PROTEIN-RELATED"/>
    <property type="match status" value="1"/>
</dbReference>
<organism evidence="7 8">
    <name type="scientific">Roseinatronobacter alkalisoli</name>
    <dbReference type="NCBI Taxonomy" id="3028235"/>
    <lineage>
        <taxon>Bacteria</taxon>
        <taxon>Pseudomonadati</taxon>
        <taxon>Pseudomonadota</taxon>
        <taxon>Alphaproteobacteria</taxon>
        <taxon>Rhodobacterales</taxon>
        <taxon>Paracoccaceae</taxon>
        <taxon>Roseinatronobacter</taxon>
    </lineage>
</organism>
<dbReference type="PRINTS" id="PR00411">
    <property type="entry name" value="PNDRDTASEI"/>
</dbReference>
<dbReference type="Gene3D" id="3.50.50.60">
    <property type="entry name" value="FAD/NAD(P)-binding domain"/>
    <property type="match status" value="2"/>
</dbReference>
<evidence type="ECO:0000256" key="3">
    <source>
        <dbReference type="ARBA" id="ARBA00022827"/>
    </source>
</evidence>
<gene>
    <name evidence="7" type="ORF">PUT78_17240</name>
</gene>
<comment type="caution">
    <text evidence="7">The sequence shown here is derived from an EMBL/GenBank/DDBJ whole genome shotgun (WGS) entry which is preliminary data.</text>
</comment>
<feature type="domain" description="FAD/NAD(P)-binding" evidence="5">
    <location>
        <begin position="5"/>
        <end position="299"/>
    </location>
</feature>
<evidence type="ECO:0000256" key="4">
    <source>
        <dbReference type="ARBA" id="ARBA00023002"/>
    </source>
</evidence>
<dbReference type="InterPro" id="IPR016156">
    <property type="entry name" value="FAD/NAD-linked_Rdtase_dimer_sf"/>
</dbReference>
<accession>A0ABT5TEN4</accession>
<dbReference type="PRINTS" id="PR00368">
    <property type="entry name" value="FADPNR"/>
</dbReference>
<evidence type="ECO:0000313" key="8">
    <source>
        <dbReference type="Proteomes" id="UP001431784"/>
    </source>
</evidence>
<evidence type="ECO:0000259" key="6">
    <source>
        <dbReference type="Pfam" id="PF14759"/>
    </source>
</evidence>